<evidence type="ECO:0000256" key="1">
    <source>
        <dbReference type="ARBA" id="ARBA00010876"/>
    </source>
</evidence>
<dbReference type="InterPro" id="IPR036986">
    <property type="entry name" value="S4_RNA-bd_sf"/>
</dbReference>
<protein>
    <recommendedName>
        <fullName evidence="8">Pseudouridine synthase</fullName>
        <ecNumber evidence="8">5.4.99.-</ecNumber>
    </recommendedName>
</protein>
<dbReference type="SUPFAM" id="SSF55174">
    <property type="entry name" value="Alpha-L RNA-binding motif"/>
    <property type="match status" value="1"/>
</dbReference>
<dbReference type="PROSITE" id="PS01129">
    <property type="entry name" value="PSI_RLU"/>
    <property type="match status" value="1"/>
</dbReference>
<dbReference type="Gene3D" id="3.30.2350.10">
    <property type="entry name" value="Pseudouridine synthase"/>
    <property type="match status" value="1"/>
</dbReference>
<feature type="active site" evidence="6">
    <location>
        <position position="138"/>
    </location>
</feature>
<keyword evidence="3 8" id="KW-0413">Isomerase</keyword>
<dbReference type="Gene3D" id="3.10.290.10">
    <property type="entry name" value="RNA-binding S4 domain"/>
    <property type="match status" value="1"/>
</dbReference>
<evidence type="ECO:0000256" key="4">
    <source>
        <dbReference type="ARBA" id="ARBA00036882"/>
    </source>
</evidence>
<evidence type="ECO:0000256" key="6">
    <source>
        <dbReference type="PIRSR" id="PIRSR606225-1"/>
    </source>
</evidence>
<dbReference type="NCBIfam" id="TIGR00005">
    <property type="entry name" value="rluA_subfam"/>
    <property type="match status" value="1"/>
</dbReference>
<dbReference type="GO" id="GO:0000455">
    <property type="term" value="P:enzyme-directed rRNA pseudouridine synthesis"/>
    <property type="evidence" value="ECO:0007669"/>
    <property type="project" value="TreeGrafter"/>
</dbReference>
<comment type="catalytic activity">
    <reaction evidence="8">
        <text>a uridine in RNA = a pseudouridine in RNA</text>
        <dbReference type="Rhea" id="RHEA:48348"/>
        <dbReference type="Rhea" id="RHEA-COMP:12068"/>
        <dbReference type="Rhea" id="RHEA-COMP:12069"/>
        <dbReference type="ChEBI" id="CHEBI:65314"/>
        <dbReference type="ChEBI" id="CHEBI:65315"/>
    </reaction>
</comment>
<dbReference type="PROSITE" id="PS50889">
    <property type="entry name" value="S4"/>
    <property type="match status" value="1"/>
</dbReference>
<dbReference type="SUPFAM" id="SSF55120">
    <property type="entry name" value="Pseudouridine synthase"/>
    <property type="match status" value="1"/>
</dbReference>
<dbReference type="InterPro" id="IPR006225">
    <property type="entry name" value="PsdUridine_synth_RluC/D"/>
</dbReference>
<dbReference type="InterPro" id="IPR050188">
    <property type="entry name" value="RluA_PseudoU_synthase"/>
</dbReference>
<dbReference type="RefSeq" id="WP_304997011.1">
    <property type="nucleotide sequence ID" value="NZ_CP101717.1"/>
</dbReference>
<evidence type="ECO:0000256" key="2">
    <source>
        <dbReference type="ARBA" id="ARBA00022884"/>
    </source>
</evidence>
<dbReference type="GO" id="GO:0160140">
    <property type="term" value="F:23S rRNA pseudouridine(1911/1915/1917) synthase activity"/>
    <property type="evidence" value="ECO:0007669"/>
    <property type="project" value="UniProtKB-EC"/>
</dbReference>
<accession>A0AB38YK98</accession>
<keyword evidence="2 7" id="KW-0694">RNA-binding</keyword>
<dbReference type="EMBL" id="CP101717">
    <property type="protein sequence ID" value="WLD59723.1"/>
    <property type="molecule type" value="Genomic_DNA"/>
</dbReference>
<comment type="similarity">
    <text evidence="1 8">Belongs to the pseudouridine synthase RluA family.</text>
</comment>
<comment type="function">
    <text evidence="5">Responsible for synthesis of pseudouridine from uracil at positions 1911, 1915 and 1917 in 23S ribosomal RNA.</text>
</comment>
<dbReference type="InterPro" id="IPR006224">
    <property type="entry name" value="PsdUridine_synth_RluA-like_CS"/>
</dbReference>
<evidence type="ECO:0000256" key="3">
    <source>
        <dbReference type="ARBA" id="ARBA00023235"/>
    </source>
</evidence>
<dbReference type="NCBIfam" id="NF008385">
    <property type="entry name" value="PRK11180.1"/>
    <property type="match status" value="1"/>
</dbReference>
<evidence type="ECO:0000313" key="10">
    <source>
        <dbReference type="EMBL" id="WLD59723.1"/>
    </source>
</evidence>
<evidence type="ECO:0000256" key="8">
    <source>
        <dbReference type="RuleBase" id="RU362028"/>
    </source>
</evidence>
<reference evidence="10" key="1">
    <citation type="submission" date="2022-07" db="EMBL/GenBank/DDBJ databases">
        <title>Complete genome sequence of Salinispirillum sp. LH10-3-1 capable of multiple carbohydrate inversion isolated from a soda lake.</title>
        <authorList>
            <person name="Liu J."/>
            <person name="Zhai Y."/>
            <person name="Zhang H."/>
            <person name="Yang H."/>
            <person name="Qu J."/>
            <person name="Li J."/>
        </authorList>
    </citation>
    <scope>NUCLEOTIDE SEQUENCE</scope>
    <source>
        <strain evidence="10">LH 10-3-1</strain>
    </source>
</reference>
<dbReference type="InterPro" id="IPR020103">
    <property type="entry name" value="PsdUridine_synth_cat_dom_sf"/>
</dbReference>
<dbReference type="GO" id="GO:0003723">
    <property type="term" value="F:RNA binding"/>
    <property type="evidence" value="ECO:0007669"/>
    <property type="project" value="UniProtKB-KW"/>
</dbReference>
<gene>
    <name evidence="10" type="primary">rluD</name>
    <name evidence="10" type="ORF">NFC81_03490</name>
</gene>
<dbReference type="FunFam" id="3.30.2350.10:FF:000006">
    <property type="entry name" value="Pseudouridine synthase"/>
    <property type="match status" value="1"/>
</dbReference>
<feature type="domain" description="Pseudouridine synthase RsuA/RluA-like" evidence="9">
    <location>
        <begin position="92"/>
        <end position="241"/>
    </location>
</feature>
<dbReference type="InterPro" id="IPR006145">
    <property type="entry name" value="PsdUridine_synth_RsuA/RluA"/>
</dbReference>
<dbReference type="EC" id="5.4.99.-" evidence="8"/>
<evidence type="ECO:0000259" key="9">
    <source>
        <dbReference type="Pfam" id="PF00849"/>
    </source>
</evidence>
<name>A0AB38YK98_9GAMM</name>
<dbReference type="PANTHER" id="PTHR21600:SF44">
    <property type="entry name" value="RIBOSOMAL LARGE SUBUNIT PSEUDOURIDINE SYNTHASE D"/>
    <property type="match status" value="1"/>
</dbReference>
<organism evidence="10">
    <name type="scientific">Salinispirillum sp. LH 10-3-1</name>
    <dbReference type="NCBI Taxonomy" id="2952525"/>
    <lineage>
        <taxon>Bacteria</taxon>
        <taxon>Pseudomonadati</taxon>
        <taxon>Pseudomonadota</taxon>
        <taxon>Gammaproteobacteria</taxon>
        <taxon>Oceanospirillales</taxon>
        <taxon>Saccharospirillaceae</taxon>
        <taxon>Salinispirillum</taxon>
    </lineage>
</organism>
<sequence length="320" mass="36094">MQELIEMEAQVPVSMGGQRVDQIAAQLFPEYSRSRLQGWLKSGQMLVDDQPAKPKDKLVGGEWLRVEAELEVFSEWRAEPVDFPIHYEDESIIVVNKPAGLTVHPGAGTPNGTLLNGLLHYDPDLASVPRAGIVHRLDKDTTGLMVVARTIEAQTALVRDLQEREISREYEAVCKGVMTGGGIVDEPIGRHGTQRTKMAVRPMGKPATTHYRVLQKFANHTHVRLKLESGRTHQIRVHMDHIHYPLVGDPVYGGQFSFPRDISDRLKEALQGFRRQALHAKALGLFHPETGEWMEWEIDLPEDMQQLLHVIAEESPNDEY</sequence>
<dbReference type="PANTHER" id="PTHR21600">
    <property type="entry name" value="MITOCHONDRIAL RNA PSEUDOURIDINE SYNTHASE"/>
    <property type="match status" value="1"/>
</dbReference>
<dbReference type="AlphaFoldDB" id="A0AB38YK98"/>
<evidence type="ECO:0000256" key="5">
    <source>
        <dbReference type="ARBA" id="ARBA00056072"/>
    </source>
</evidence>
<proteinExistence type="inferred from homology"/>
<comment type="catalytic activity">
    <reaction evidence="4">
        <text>uridine(1911/1915/1917) in 23S rRNA = pseudouridine(1911/1915/1917) in 23S rRNA</text>
        <dbReference type="Rhea" id="RHEA:42524"/>
        <dbReference type="Rhea" id="RHEA-COMP:10097"/>
        <dbReference type="Rhea" id="RHEA-COMP:10098"/>
        <dbReference type="ChEBI" id="CHEBI:65314"/>
        <dbReference type="ChEBI" id="CHEBI:65315"/>
        <dbReference type="EC" id="5.4.99.23"/>
    </reaction>
</comment>
<dbReference type="Pfam" id="PF00849">
    <property type="entry name" value="PseudoU_synth_2"/>
    <property type="match status" value="1"/>
</dbReference>
<evidence type="ECO:0000256" key="7">
    <source>
        <dbReference type="PROSITE-ProRule" id="PRU00182"/>
    </source>
</evidence>
<dbReference type="CDD" id="cd02869">
    <property type="entry name" value="PseudoU_synth_RluA_like"/>
    <property type="match status" value="1"/>
</dbReference>
<dbReference type="CDD" id="cd00165">
    <property type="entry name" value="S4"/>
    <property type="match status" value="1"/>
</dbReference>